<comment type="similarity">
    <text evidence="3">Belongs to the binding-protein-dependent transport system permease family. HisMQ subfamily.</text>
</comment>
<dbReference type="GO" id="GO:0022857">
    <property type="term" value="F:transmembrane transporter activity"/>
    <property type="evidence" value="ECO:0007669"/>
    <property type="project" value="InterPro"/>
</dbReference>
<sequence>MLHRILVRSVLLALAVLALAGAMSTLDYNWNWHVVWQYRELFLTGFVNTVLVSCGAIALGLCIGMAGGLARVSQNIWLREAATLYVWCFRGTPLLTQIYIFYFCFAVVVRVDNPFLTGMAVLAFFSGAYITEMVRAGIESIPEGQWEAARSTGLTHAQTLRHVVFPQAVRRIIPPVTGQFVSLIKDSSLLSVIAVRELTKGAEIVNAATYKTFEAYLPLALFYLALTYPLSALTYRLEKRINYQSVARGPSAAKPQGAAQ</sequence>
<dbReference type="InterPro" id="IPR035906">
    <property type="entry name" value="MetI-like_sf"/>
</dbReference>
<dbReference type="Gene3D" id="1.10.3720.10">
    <property type="entry name" value="MetI-like"/>
    <property type="match status" value="1"/>
</dbReference>
<keyword evidence="8" id="KW-0029">Amino-acid transport</keyword>
<evidence type="ECO:0000256" key="11">
    <source>
        <dbReference type="RuleBase" id="RU363032"/>
    </source>
</evidence>
<dbReference type="InterPro" id="IPR000515">
    <property type="entry name" value="MetI-like"/>
</dbReference>
<dbReference type="GO" id="GO:0006865">
    <property type="term" value="P:amino acid transport"/>
    <property type="evidence" value="ECO:0007669"/>
    <property type="project" value="UniProtKB-KW"/>
</dbReference>
<dbReference type="FunFam" id="1.10.3720.10:FF:000033">
    <property type="entry name" value="Polar amino acid ABC transporter permease"/>
    <property type="match status" value="1"/>
</dbReference>
<reference evidence="13 14" key="1">
    <citation type="submission" date="2020-04" db="EMBL/GenBank/DDBJ databases">
        <authorList>
            <consortium name="Desulfovibrio sp. FSS-1 genome sequencing consortium"/>
            <person name="Shimoshige H."/>
            <person name="Kobayashi H."/>
            <person name="Maekawa T."/>
        </authorList>
    </citation>
    <scope>NUCLEOTIDE SEQUENCE [LARGE SCALE GENOMIC DNA]</scope>
    <source>
        <strain evidence="13 14">SIID29052-01</strain>
    </source>
</reference>
<feature type="domain" description="ABC transmembrane type-1" evidence="12">
    <location>
        <begin position="46"/>
        <end position="234"/>
    </location>
</feature>
<feature type="transmembrane region" description="Helical" evidence="11">
    <location>
        <begin position="46"/>
        <end position="72"/>
    </location>
</feature>
<dbReference type="InterPro" id="IPR043429">
    <property type="entry name" value="ArtM/GltK/GlnP/TcyL/YhdX-like"/>
</dbReference>
<dbReference type="CDD" id="cd06261">
    <property type="entry name" value="TM_PBP2"/>
    <property type="match status" value="1"/>
</dbReference>
<comment type="caution">
    <text evidence="13">The sequence shown here is derived from an EMBL/GenBank/DDBJ whole genome shotgun (WGS) entry which is preliminary data.</text>
</comment>
<dbReference type="Proteomes" id="UP000494245">
    <property type="component" value="Unassembled WGS sequence"/>
</dbReference>
<dbReference type="GO" id="GO:0043190">
    <property type="term" value="C:ATP-binding cassette (ABC) transporter complex"/>
    <property type="evidence" value="ECO:0007669"/>
    <property type="project" value="InterPro"/>
</dbReference>
<dbReference type="RefSeq" id="WP_173086732.1">
    <property type="nucleotide sequence ID" value="NZ_BLTE01000019.1"/>
</dbReference>
<proteinExistence type="inferred from homology"/>
<gene>
    <name evidence="13" type="primary">glnM_2</name>
    <name evidence="13" type="ORF">NNJEOMEG_03458</name>
</gene>
<comment type="function">
    <text evidence="1">Part of the binding-protein-dependent transport system for glutamine; probably responsible for the translocation of the substrate across the membrane.</text>
</comment>
<organism evidence="13 14">
    <name type="scientific">Fundidesulfovibrio magnetotacticus</name>
    <dbReference type="NCBI Taxonomy" id="2730080"/>
    <lineage>
        <taxon>Bacteria</taxon>
        <taxon>Pseudomonadati</taxon>
        <taxon>Thermodesulfobacteriota</taxon>
        <taxon>Desulfovibrionia</taxon>
        <taxon>Desulfovibrionales</taxon>
        <taxon>Desulfovibrionaceae</taxon>
        <taxon>Fundidesulfovibrio</taxon>
    </lineage>
</organism>
<evidence type="ECO:0000256" key="3">
    <source>
        <dbReference type="ARBA" id="ARBA00010072"/>
    </source>
</evidence>
<keyword evidence="10 11" id="KW-0472">Membrane</keyword>
<dbReference type="PANTHER" id="PTHR30614:SF20">
    <property type="entry name" value="GLUTAMINE TRANSPORT SYSTEM PERMEASE PROTEIN GLNP"/>
    <property type="match status" value="1"/>
</dbReference>
<dbReference type="NCBIfam" id="TIGR01726">
    <property type="entry name" value="HEQRo_perm_3TM"/>
    <property type="match status" value="1"/>
</dbReference>
<dbReference type="PANTHER" id="PTHR30614">
    <property type="entry name" value="MEMBRANE COMPONENT OF AMINO ACID ABC TRANSPORTER"/>
    <property type="match status" value="1"/>
</dbReference>
<evidence type="ECO:0000256" key="10">
    <source>
        <dbReference type="ARBA" id="ARBA00023136"/>
    </source>
</evidence>
<reference evidence="13 14" key="2">
    <citation type="submission" date="2020-05" db="EMBL/GenBank/DDBJ databases">
        <title>Draft genome sequence of Desulfovibrio sp. strainFSS-1.</title>
        <authorList>
            <person name="Shimoshige H."/>
            <person name="Kobayashi H."/>
            <person name="Maekawa T."/>
        </authorList>
    </citation>
    <scope>NUCLEOTIDE SEQUENCE [LARGE SCALE GENOMIC DNA]</scope>
    <source>
        <strain evidence="13 14">SIID29052-01</strain>
    </source>
</reference>
<comment type="subcellular location">
    <subcellularLocation>
        <location evidence="2">Cell inner membrane</location>
        <topology evidence="2">Multi-pass membrane protein</topology>
    </subcellularLocation>
    <subcellularLocation>
        <location evidence="11">Cell membrane</location>
        <topology evidence="11">Multi-pass membrane protein</topology>
    </subcellularLocation>
</comment>
<evidence type="ECO:0000256" key="4">
    <source>
        <dbReference type="ARBA" id="ARBA00016506"/>
    </source>
</evidence>
<keyword evidence="6" id="KW-1003">Cell membrane</keyword>
<dbReference type="AlphaFoldDB" id="A0A6V8LXI0"/>
<keyword evidence="5 11" id="KW-0813">Transport</keyword>
<dbReference type="Pfam" id="PF00528">
    <property type="entry name" value="BPD_transp_1"/>
    <property type="match status" value="1"/>
</dbReference>
<protein>
    <recommendedName>
        <fullName evidence="4">Putative glutamine transport system permease protein GlnP</fullName>
    </recommendedName>
</protein>
<keyword evidence="14" id="KW-1185">Reference proteome</keyword>
<evidence type="ECO:0000259" key="12">
    <source>
        <dbReference type="PROSITE" id="PS50928"/>
    </source>
</evidence>
<name>A0A6V8LXI0_9BACT</name>
<evidence type="ECO:0000256" key="9">
    <source>
        <dbReference type="ARBA" id="ARBA00022989"/>
    </source>
</evidence>
<accession>A0A6V8LXI0</accession>
<evidence type="ECO:0000313" key="13">
    <source>
        <dbReference type="EMBL" id="GFK95590.1"/>
    </source>
</evidence>
<evidence type="ECO:0000256" key="7">
    <source>
        <dbReference type="ARBA" id="ARBA00022692"/>
    </source>
</evidence>
<evidence type="ECO:0000256" key="8">
    <source>
        <dbReference type="ARBA" id="ARBA00022970"/>
    </source>
</evidence>
<evidence type="ECO:0000313" key="14">
    <source>
        <dbReference type="Proteomes" id="UP000494245"/>
    </source>
</evidence>
<dbReference type="SUPFAM" id="SSF161098">
    <property type="entry name" value="MetI-like"/>
    <property type="match status" value="1"/>
</dbReference>
<evidence type="ECO:0000256" key="2">
    <source>
        <dbReference type="ARBA" id="ARBA00004429"/>
    </source>
</evidence>
<evidence type="ECO:0000256" key="6">
    <source>
        <dbReference type="ARBA" id="ARBA00022475"/>
    </source>
</evidence>
<keyword evidence="9 11" id="KW-1133">Transmembrane helix</keyword>
<keyword evidence="7 11" id="KW-0812">Transmembrane</keyword>
<evidence type="ECO:0000256" key="5">
    <source>
        <dbReference type="ARBA" id="ARBA00022448"/>
    </source>
</evidence>
<dbReference type="PROSITE" id="PS50928">
    <property type="entry name" value="ABC_TM1"/>
    <property type="match status" value="1"/>
</dbReference>
<evidence type="ECO:0000256" key="1">
    <source>
        <dbReference type="ARBA" id="ARBA00003159"/>
    </source>
</evidence>
<dbReference type="InterPro" id="IPR010065">
    <property type="entry name" value="AA_ABC_transptr_permease_3TM"/>
</dbReference>
<dbReference type="EMBL" id="BLTE01000019">
    <property type="protein sequence ID" value="GFK95590.1"/>
    <property type="molecule type" value="Genomic_DNA"/>
</dbReference>
<feature type="transmembrane region" description="Helical" evidence="11">
    <location>
        <begin position="84"/>
        <end position="109"/>
    </location>
</feature>